<evidence type="ECO:0000256" key="1">
    <source>
        <dbReference type="ARBA" id="ARBA00004123"/>
    </source>
</evidence>
<evidence type="ECO:0000256" key="7">
    <source>
        <dbReference type="ARBA" id="ARBA00057804"/>
    </source>
</evidence>
<dbReference type="GO" id="GO:0005634">
    <property type="term" value="C:nucleus"/>
    <property type="evidence" value="ECO:0007669"/>
    <property type="project" value="UniProtKB-SubCell"/>
</dbReference>
<dbReference type="Proteomes" id="UP000796880">
    <property type="component" value="Unassembled WGS sequence"/>
</dbReference>
<feature type="region of interest" description="Disordered" evidence="8">
    <location>
        <begin position="109"/>
        <end position="133"/>
    </location>
</feature>
<feature type="compositionally biased region" description="Low complexity" evidence="8">
    <location>
        <begin position="121"/>
        <end position="132"/>
    </location>
</feature>
<name>A0A8K0HJF7_9ROSA</name>
<keyword evidence="12" id="KW-1185">Reference proteome</keyword>
<gene>
    <name evidence="11" type="ORF">FNV43_RR04263</name>
</gene>
<dbReference type="PANTHER" id="PTHR45675:SF7">
    <property type="entry name" value="TRANSCRIPTION FACTOR MYB48"/>
    <property type="match status" value="1"/>
</dbReference>
<dbReference type="PROSITE" id="PS50090">
    <property type="entry name" value="MYB_LIKE"/>
    <property type="match status" value="2"/>
</dbReference>
<protein>
    <submittedName>
        <fullName evidence="11">Uncharacterized protein</fullName>
    </submittedName>
</protein>
<keyword evidence="2" id="KW-0677">Repeat</keyword>
<comment type="subcellular location">
    <subcellularLocation>
        <location evidence="1">Nucleus</location>
    </subcellularLocation>
</comment>
<accession>A0A8K0HJF7</accession>
<evidence type="ECO:0000256" key="6">
    <source>
        <dbReference type="ARBA" id="ARBA00023242"/>
    </source>
</evidence>
<keyword evidence="4" id="KW-0238">DNA-binding</keyword>
<feature type="domain" description="Myb-like" evidence="9">
    <location>
        <begin position="57"/>
        <end position="107"/>
    </location>
</feature>
<dbReference type="Gene3D" id="1.10.10.60">
    <property type="entry name" value="Homeodomain-like"/>
    <property type="match status" value="2"/>
</dbReference>
<proteinExistence type="predicted"/>
<evidence type="ECO:0000259" key="9">
    <source>
        <dbReference type="PROSITE" id="PS50090"/>
    </source>
</evidence>
<dbReference type="SMART" id="SM00717">
    <property type="entry name" value="SANT"/>
    <property type="match status" value="2"/>
</dbReference>
<sequence>MVPQEEVRKGPWTEQEDFQLVCFVGLFGDRRWDFIAKVSGLNRTGKSCRLRWVNYLHPGLKRGKMTPQEERLVLELHAKWGNRWSRIARKLPGRTDNEIKNYWRTHMRKKAQEKKRAACPSSSSLKSSSSSSNITAVNSVPFTETGVLSFYDTGGKEVSAASKGKVEEKKEDDKGYSMDDIWKEISLPEVNNIESVLYDGYGEQGCNFSGPLLESPSWEYCSDSLWKMDDEEESKMFFPTTDQFLSCYEYGGESSLTG</sequence>
<comment type="caution">
    <text evidence="11">The sequence shown here is derived from an EMBL/GenBank/DDBJ whole genome shotgun (WGS) entry which is preliminary data.</text>
</comment>
<dbReference type="GO" id="GO:0003700">
    <property type="term" value="F:DNA-binding transcription factor activity"/>
    <property type="evidence" value="ECO:0007669"/>
    <property type="project" value="InterPro"/>
</dbReference>
<dbReference type="FunFam" id="1.10.10.60:FF:000011">
    <property type="entry name" value="Myb transcription factor"/>
    <property type="match status" value="1"/>
</dbReference>
<reference evidence="11" key="1">
    <citation type="submission" date="2020-03" db="EMBL/GenBank/DDBJ databases">
        <title>A high-quality chromosome-level genome assembly of a woody plant with both climbing and erect habits, Rhamnella rubrinervis.</title>
        <authorList>
            <person name="Lu Z."/>
            <person name="Yang Y."/>
            <person name="Zhu X."/>
            <person name="Sun Y."/>
        </authorList>
    </citation>
    <scope>NUCLEOTIDE SEQUENCE</scope>
    <source>
        <strain evidence="11">BYM</strain>
        <tissue evidence="11">Leaf</tissue>
    </source>
</reference>
<keyword evidence="6" id="KW-0539">Nucleus</keyword>
<comment type="function">
    <text evidence="7">Transcription factor.</text>
</comment>
<evidence type="ECO:0000256" key="3">
    <source>
        <dbReference type="ARBA" id="ARBA00023015"/>
    </source>
</evidence>
<evidence type="ECO:0000256" key="4">
    <source>
        <dbReference type="ARBA" id="ARBA00023125"/>
    </source>
</evidence>
<dbReference type="FunFam" id="1.10.10.60:FF:000259">
    <property type="entry name" value="MYB transcription factor"/>
    <property type="match status" value="1"/>
</dbReference>
<evidence type="ECO:0000313" key="12">
    <source>
        <dbReference type="Proteomes" id="UP000796880"/>
    </source>
</evidence>
<dbReference type="OrthoDB" id="2143914at2759"/>
<dbReference type="Pfam" id="PF00249">
    <property type="entry name" value="Myb_DNA-binding"/>
    <property type="match status" value="2"/>
</dbReference>
<evidence type="ECO:0000313" key="11">
    <source>
        <dbReference type="EMBL" id="KAF3453822.1"/>
    </source>
</evidence>
<dbReference type="GO" id="GO:0043565">
    <property type="term" value="F:sequence-specific DNA binding"/>
    <property type="evidence" value="ECO:0007669"/>
    <property type="project" value="InterPro"/>
</dbReference>
<evidence type="ECO:0000259" key="10">
    <source>
        <dbReference type="PROSITE" id="PS51294"/>
    </source>
</evidence>
<evidence type="ECO:0000256" key="5">
    <source>
        <dbReference type="ARBA" id="ARBA00023163"/>
    </source>
</evidence>
<dbReference type="InterPro" id="IPR009057">
    <property type="entry name" value="Homeodomain-like_sf"/>
</dbReference>
<evidence type="ECO:0000256" key="8">
    <source>
        <dbReference type="SAM" id="MobiDB-lite"/>
    </source>
</evidence>
<dbReference type="AlphaFoldDB" id="A0A8K0HJF7"/>
<dbReference type="InterPro" id="IPR001005">
    <property type="entry name" value="SANT/Myb"/>
</dbReference>
<evidence type="ECO:0000256" key="2">
    <source>
        <dbReference type="ARBA" id="ARBA00022737"/>
    </source>
</evidence>
<keyword evidence="3" id="KW-0805">Transcription regulation</keyword>
<organism evidence="11 12">
    <name type="scientific">Rhamnella rubrinervis</name>
    <dbReference type="NCBI Taxonomy" id="2594499"/>
    <lineage>
        <taxon>Eukaryota</taxon>
        <taxon>Viridiplantae</taxon>
        <taxon>Streptophyta</taxon>
        <taxon>Embryophyta</taxon>
        <taxon>Tracheophyta</taxon>
        <taxon>Spermatophyta</taxon>
        <taxon>Magnoliopsida</taxon>
        <taxon>eudicotyledons</taxon>
        <taxon>Gunneridae</taxon>
        <taxon>Pentapetalae</taxon>
        <taxon>rosids</taxon>
        <taxon>fabids</taxon>
        <taxon>Rosales</taxon>
        <taxon>Rhamnaceae</taxon>
        <taxon>rhamnoid group</taxon>
        <taxon>Rhamneae</taxon>
        <taxon>Rhamnella</taxon>
    </lineage>
</organism>
<feature type="domain" description="Myb-like" evidence="9">
    <location>
        <begin position="4"/>
        <end position="56"/>
    </location>
</feature>
<dbReference type="InterPro" id="IPR044676">
    <property type="entry name" value="EOBI/EOBII-like_plant"/>
</dbReference>
<dbReference type="CDD" id="cd00167">
    <property type="entry name" value="SANT"/>
    <property type="match status" value="2"/>
</dbReference>
<keyword evidence="5" id="KW-0804">Transcription</keyword>
<dbReference type="SUPFAM" id="SSF46689">
    <property type="entry name" value="Homeodomain-like"/>
    <property type="match status" value="1"/>
</dbReference>
<feature type="domain" description="HTH myb-type" evidence="10">
    <location>
        <begin position="4"/>
        <end position="56"/>
    </location>
</feature>
<dbReference type="PROSITE" id="PS51294">
    <property type="entry name" value="HTH_MYB"/>
    <property type="match status" value="2"/>
</dbReference>
<dbReference type="PANTHER" id="PTHR45675">
    <property type="entry name" value="MYB TRANSCRIPTION FACTOR-RELATED-RELATED"/>
    <property type="match status" value="1"/>
</dbReference>
<dbReference type="InterPro" id="IPR017930">
    <property type="entry name" value="Myb_dom"/>
</dbReference>
<dbReference type="EMBL" id="VOIH02000002">
    <property type="protein sequence ID" value="KAF3453822.1"/>
    <property type="molecule type" value="Genomic_DNA"/>
</dbReference>
<feature type="domain" description="HTH myb-type" evidence="10">
    <location>
        <begin position="57"/>
        <end position="111"/>
    </location>
</feature>